<keyword evidence="7" id="KW-1133">Transmembrane helix</keyword>
<keyword evidence="6" id="KW-0902">Two-component regulatory system</keyword>
<evidence type="ECO:0000256" key="2">
    <source>
        <dbReference type="ARBA" id="ARBA00012438"/>
    </source>
</evidence>
<dbReference type="InterPro" id="IPR036097">
    <property type="entry name" value="HisK_dim/P_sf"/>
</dbReference>
<evidence type="ECO:0000256" key="5">
    <source>
        <dbReference type="ARBA" id="ARBA00022777"/>
    </source>
</evidence>
<organism evidence="9 10">
    <name type="scientific">Chitinophaga tropicalis</name>
    <dbReference type="NCBI Taxonomy" id="2683588"/>
    <lineage>
        <taxon>Bacteria</taxon>
        <taxon>Pseudomonadati</taxon>
        <taxon>Bacteroidota</taxon>
        <taxon>Chitinophagia</taxon>
        <taxon>Chitinophagales</taxon>
        <taxon>Chitinophagaceae</taxon>
        <taxon>Chitinophaga</taxon>
    </lineage>
</organism>
<comment type="caution">
    <text evidence="9">The sequence shown here is derived from an EMBL/GenBank/DDBJ whole genome shotgun (WGS) entry which is preliminary data.</text>
</comment>
<dbReference type="CDD" id="cd00082">
    <property type="entry name" value="HisKA"/>
    <property type="match status" value="1"/>
</dbReference>
<dbReference type="EMBL" id="WRXN01000001">
    <property type="protein sequence ID" value="MVT06765.1"/>
    <property type="molecule type" value="Genomic_DNA"/>
</dbReference>
<dbReference type="InterPro" id="IPR036890">
    <property type="entry name" value="HATPase_C_sf"/>
</dbReference>
<keyword evidence="7" id="KW-0812">Transmembrane</keyword>
<keyword evidence="10" id="KW-1185">Reference proteome</keyword>
<name>A0A7K1TYC0_9BACT</name>
<dbReference type="Proteomes" id="UP000461730">
    <property type="component" value="Unassembled WGS sequence"/>
</dbReference>
<dbReference type="CDD" id="cd00075">
    <property type="entry name" value="HATPase"/>
    <property type="match status" value="1"/>
</dbReference>
<feature type="transmembrane region" description="Helical" evidence="7">
    <location>
        <begin position="243"/>
        <end position="263"/>
    </location>
</feature>
<reference evidence="9 10" key="1">
    <citation type="submission" date="2019-12" db="EMBL/GenBank/DDBJ databases">
        <title>Chitinophaga sp. strain ysch24 (GDMCC 1.1355), whole genome shotgun sequence.</title>
        <authorList>
            <person name="Zhang X."/>
        </authorList>
    </citation>
    <scope>NUCLEOTIDE SEQUENCE [LARGE SCALE GENOMIC DNA]</scope>
    <source>
        <strain evidence="10">ysch24</strain>
    </source>
</reference>
<evidence type="ECO:0000256" key="7">
    <source>
        <dbReference type="SAM" id="Phobius"/>
    </source>
</evidence>
<feature type="domain" description="Histidine kinase" evidence="8">
    <location>
        <begin position="282"/>
        <end position="498"/>
    </location>
</feature>
<keyword evidence="3" id="KW-0597">Phosphoprotein</keyword>
<dbReference type="SMART" id="SM00387">
    <property type="entry name" value="HATPase_c"/>
    <property type="match status" value="1"/>
</dbReference>
<dbReference type="InterPro" id="IPR003661">
    <property type="entry name" value="HisK_dim/P_dom"/>
</dbReference>
<dbReference type="FunFam" id="3.30.565.10:FF:000006">
    <property type="entry name" value="Sensor histidine kinase WalK"/>
    <property type="match status" value="1"/>
</dbReference>
<dbReference type="EC" id="2.7.13.3" evidence="2"/>
<evidence type="ECO:0000256" key="3">
    <source>
        <dbReference type="ARBA" id="ARBA00022553"/>
    </source>
</evidence>
<feature type="transmembrane region" description="Helical" evidence="7">
    <location>
        <begin position="31"/>
        <end position="52"/>
    </location>
</feature>
<sequence>MIRKLWGVLKLPAERIYLLFRNYSMKHPFKIYITTSVICFLVLAIIQVTLVYNTYDLLNRRFYYEKKGKLKEEYNRTIVNDKLFPGGQAIIDSIITPEMRPLEKLYLTDTAAFKKHTQQILRRIFTKLIREQNMDSLLKVIRKRGNITDSLKYSLRITSMDVKFSDGEYVNIYDRRKRYPLIDEDLQSIYGIRIYGNLPTPDDNNQILNINVTTPEAYTYAMGFAFNADPYNRQQLVLRQMQFILIMSLLSMLAIIILFFTTMRNWIKQKHLSDVKTDFINNITHEFHTPLTAIMVANKNIRNAKVLDNKIAIRSLSDIIERQSQRLKLLISQVLDIAAIDKLFVQKKPHDLNVLVSDILTDFSIKFSSANVQITYKRSEDNVVADADNFHFTTLLLNILDNAVKYNVQPVKHLLVSIIHTNENIEISISDNGIGMSKDTIKRIFDKFYRHQKDLTQNTKGLGLGLYYVKQCIDAHQWKLKVDSEAGKGSTFVIVIPV</sequence>
<dbReference type="AlphaFoldDB" id="A0A7K1TYC0"/>
<dbReference type="SMART" id="SM00388">
    <property type="entry name" value="HisKA"/>
    <property type="match status" value="1"/>
</dbReference>
<dbReference type="PRINTS" id="PR00344">
    <property type="entry name" value="BCTRLSENSOR"/>
</dbReference>
<evidence type="ECO:0000313" key="10">
    <source>
        <dbReference type="Proteomes" id="UP000461730"/>
    </source>
</evidence>
<keyword evidence="7" id="KW-0472">Membrane</keyword>
<accession>A0A7K1TYC0</accession>
<gene>
    <name evidence="9" type="ORF">GO493_00725</name>
</gene>
<keyword evidence="5" id="KW-0418">Kinase</keyword>
<evidence type="ECO:0000256" key="6">
    <source>
        <dbReference type="ARBA" id="ARBA00023012"/>
    </source>
</evidence>
<protein>
    <recommendedName>
        <fullName evidence="2">histidine kinase</fullName>
        <ecNumber evidence="2">2.7.13.3</ecNumber>
    </recommendedName>
</protein>
<dbReference type="Pfam" id="PF00512">
    <property type="entry name" value="HisKA"/>
    <property type="match status" value="1"/>
</dbReference>
<evidence type="ECO:0000313" key="9">
    <source>
        <dbReference type="EMBL" id="MVT06765.1"/>
    </source>
</evidence>
<dbReference type="Gene3D" id="3.30.565.10">
    <property type="entry name" value="Histidine kinase-like ATPase, C-terminal domain"/>
    <property type="match status" value="1"/>
</dbReference>
<proteinExistence type="predicted"/>
<dbReference type="RefSeq" id="WP_157304149.1">
    <property type="nucleotide sequence ID" value="NZ_WRXN01000001.1"/>
</dbReference>
<evidence type="ECO:0000259" key="8">
    <source>
        <dbReference type="PROSITE" id="PS50109"/>
    </source>
</evidence>
<dbReference type="GO" id="GO:0004721">
    <property type="term" value="F:phosphoprotein phosphatase activity"/>
    <property type="evidence" value="ECO:0007669"/>
    <property type="project" value="TreeGrafter"/>
</dbReference>
<dbReference type="Pfam" id="PF02518">
    <property type="entry name" value="HATPase_c"/>
    <property type="match status" value="1"/>
</dbReference>
<dbReference type="InterPro" id="IPR003594">
    <property type="entry name" value="HATPase_dom"/>
</dbReference>
<dbReference type="SUPFAM" id="SSF55874">
    <property type="entry name" value="ATPase domain of HSP90 chaperone/DNA topoisomerase II/histidine kinase"/>
    <property type="match status" value="1"/>
</dbReference>
<dbReference type="InterPro" id="IPR005467">
    <property type="entry name" value="His_kinase_dom"/>
</dbReference>
<dbReference type="GO" id="GO:0005886">
    <property type="term" value="C:plasma membrane"/>
    <property type="evidence" value="ECO:0007669"/>
    <property type="project" value="TreeGrafter"/>
</dbReference>
<dbReference type="Gene3D" id="1.10.287.130">
    <property type="match status" value="1"/>
</dbReference>
<evidence type="ECO:0000256" key="1">
    <source>
        <dbReference type="ARBA" id="ARBA00000085"/>
    </source>
</evidence>
<dbReference type="PANTHER" id="PTHR45453:SF1">
    <property type="entry name" value="PHOSPHATE REGULON SENSOR PROTEIN PHOR"/>
    <property type="match status" value="1"/>
</dbReference>
<evidence type="ECO:0000256" key="4">
    <source>
        <dbReference type="ARBA" id="ARBA00022679"/>
    </source>
</evidence>
<dbReference type="InterPro" id="IPR004358">
    <property type="entry name" value="Sig_transdc_His_kin-like_C"/>
</dbReference>
<comment type="catalytic activity">
    <reaction evidence="1">
        <text>ATP + protein L-histidine = ADP + protein N-phospho-L-histidine.</text>
        <dbReference type="EC" id="2.7.13.3"/>
    </reaction>
</comment>
<dbReference type="GO" id="GO:0016036">
    <property type="term" value="P:cellular response to phosphate starvation"/>
    <property type="evidence" value="ECO:0007669"/>
    <property type="project" value="TreeGrafter"/>
</dbReference>
<keyword evidence="4" id="KW-0808">Transferase</keyword>
<dbReference type="GO" id="GO:0000155">
    <property type="term" value="F:phosphorelay sensor kinase activity"/>
    <property type="evidence" value="ECO:0007669"/>
    <property type="project" value="InterPro"/>
</dbReference>
<dbReference type="PROSITE" id="PS50109">
    <property type="entry name" value="HIS_KIN"/>
    <property type="match status" value="1"/>
</dbReference>
<dbReference type="PANTHER" id="PTHR45453">
    <property type="entry name" value="PHOSPHATE REGULON SENSOR PROTEIN PHOR"/>
    <property type="match status" value="1"/>
</dbReference>
<dbReference type="InterPro" id="IPR050351">
    <property type="entry name" value="BphY/WalK/GraS-like"/>
</dbReference>
<dbReference type="SUPFAM" id="SSF47384">
    <property type="entry name" value="Homodimeric domain of signal transducing histidine kinase"/>
    <property type="match status" value="1"/>
</dbReference>